<proteinExistence type="predicted"/>
<evidence type="ECO:0000313" key="2">
    <source>
        <dbReference type="EMBL" id="KAF2234628.1"/>
    </source>
</evidence>
<evidence type="ECO:0000313" key="3">
    <source>
        <dbReference type="Proteomes" id="UP000800092"/>
    </source>
</evidence>
<dbReference type="EMBL" id="ML991797">
    <property type="protein sequence ID" value="KAF2234628.1"/>
    <property type="molecule type" value="Genomic_DNA"/>
</dbReference>
<sequence length="293" mass="30352">MMRASLLFSLAVSGVHALVFPRQGTCAADACQQALQSVSTASSDCAAFMDPTVTSTNGYTFVTGVNSQITYSTSLVTAFALSPAPTAGAARRRQASSPSPLDNYTVSTSATAGHAAAATPVPTYASAACGSDPTAYASACGCAFSLTATTKTNKIFTATATETSTYTYSEVAQATQTLAACDASASYGYFQGSIVWNSEFDGGDVGFQVGQPHQLIFPNSTMEGCCLQCYQLESAGCLQYQFTPENSTCALMVNDGACPDTPEGRLQVLLYPNDEKPLVGVGTCDVEVQNLNG</sequence>
<accession>A0A6A6H9W0</accession>
<evidence type="ECO:0000256" key="1">
    <source>
        <dbReference type="SAM" id="SignalP"/>
    </source>
</evidence>
<name>A0A6A6H9W0_VIRVR</name>
<dbReference type="Proteomes" id="UP000800092">
    <property type="component" value="Unassembled WGS sequence"/>
</dbReference>
<dbReference type="AlphaFoldDB" id="A0A6A6H9W0"/>
<keyword evidence="3" id="KW-1185">Reference proteome</keyword>
<feature type="signal peptide" evidence="1">
    <location>
        <begin position="1"/>
        <end position="17"/>
    </location>
</feature>
<protein>
    <recommendedName>
        <fullName evidence="4">Apple domain-containing protein</fullName>
    </recommendedName>
</protein>
<organism evidence="2 3">
    <name type="scientific">Viridothelium virens</name>
    <name type="common">Speckled blister lichen</name>
    <name type="synonym">Trypethelium virens</name>
    <dbReference type="NCBI Taxonomy" id="1048519"/>
    <lineage>
        <taxon>Eukaryota</taxon>
        <taxon>Fungi</taxon>
        <taxon>Dikarya</taxon>
        <taxon>Ascomycota</taxon>
        <taxon>Pezizomycotina</taxon>
        <taxon>Dothideomycetes</taxon>
        <taxon>Dothideomycetes incertae sedis</taxon>
        <taxon>Trypetheliales</taxon>
        <taxon>Trypetheliaceae</taxon>
        <taxon>Viridothelium</taxon>
    </lineage>
</organism>
<keyword evidence="1" id="KW-0732">Signal</keyword>
<reference evidence="2" key="1">
    <citation type="journal article" date="2020" name="Stud. Mycol.">
        <title>101 Dothideomycetes genomes: a test case for predicting lifestyles and emergence of pathogens.</title>
        <authorList>
            <person name="Haridas S."/>
            <person name="Albert R."/>
            <person name="Binder M."/>
            <person name="Bloem J."/>
            <person name="Labutti K."/>
            <person name="Salamov A."/>
            <person name="Andreopoulos B."/>
            <person name="Baker S."/>
            <person name="Barry K."/>
            <person name="Bills G."/>
            <person name="Bluhm B."/>
            <person name="Cannon C."/>
            <person name="Castanera R."/>
            <person name="Culley D."/>
            <person name="Daum C."/>
            <person name="Ezra D."/>
            <person name="Gonzalez J."/>
            <person name="Henrissat B."/>
            <person name="Kuo A."/>
            <person name="Liang C."/>
            <person name="Lipzen A."/>
            <person name="Lutzoni F."/>
            <person name="Magnuson J."/>
            <person name="Mondo S."/>
            <person name="Nolan M."/>
            <person name="Ohm R."/>
            <person name="Pangilinan J."/>
            <person name="Park H.-J."/>
            <person name="Ramirez L."/>
            <person name="Alfaro M."/>
            <person name="Sun H."/>
            <person name="Tritt A."/>
            <person name="Yoshinaga Y."/>
            <person name="Zwiers L.-H."/>
            <person name="Turgeon B."/>
            <person name="Goodwin S."/>
            <person name="Spatafora J."/>
            <person name="Crous P."/>
            <person name="Grigoriev I."/>
        </authorList>
    </citation>
    <scope>NUCLEOTIDE SEQUENCE</scope>
    <source>
        <strain evidence="2">Tuck. ex Michener</strain>
    </source>
</reference>
<gene>
    <name evidence="2" type="ORF">EV356DRAFT_501530</name>
</gene>
<feature type="chain" id="PRO_5025477139" description="Apple domain-containing protein" evidence="1">
    <location>
        <begin position="18"/>
        <end position="293"/>
    </location>
</feature>
<evidence type="ECO:0008006" key="4">
    <source>
        <dbReference type="Google" id="ProtNLM"/>
    </source>
</evidence>
<dbReference type="OrthoDB" id="10448220at2759"/>